<dbReference type="OrthoDB" id="9772407at2"/>
<dbReference type="Proteomes" id="UP000009144">
    <property type="component" value="Chromosome"/>
</dbReference>
<dbReference type="PRINTS" id="PR00069">
    <property type="entry name" value="ALDKETRDTASE"/>
</dbReference>
<dbReference type="KEGG" id="mej:Q7A_2466"/>
<reference evidence="1 2" key="1">
    <citation type="journal article" date="2012" name="J. Bacteriol.">
        <title>Complete genome sequences of Methylophaga sp. strain JAM1 and Methylophaga sp. strain JAM7.</title>
        <authorList>
            <person name="Villeneuve C."/>
            <person name="Martineau C."/>
            <person name="Mauffrey F."/>
            <person name="Villemur R."/>
        </authorList>
    </citation>
    <scope>NUCLEOTIDE SEQUENCE [LARGE SCALE GENOMIC DNA]</scope>
    <source>
        <strain evidence="1 2">JAM1</strain>
    </source>
</reference>
<dbReference type="SUPFAM" id="SSF51430">
    <property type="entry name" value="NAD(P)-linked oxidoreductase"/>
    <property type="match status" value="1"/>
</dbReference>
<dbReference type="GO" id="GO:0016491">
    <property type="term" value="F:oxidoreductase activity"/>
    <property type="evidence" value="ECO:0007669"/>
    <property type="project" value="InterPro"/>
</dbReference>
<dbReference type="CDD" id="cd19095">
    <property type="entry name" value="AKR_PA4992-like"/>
    <property type="match status" value="1"/>
</dbReference>
<organism evidence="1 2">
    <name type="scientific">Methylophaga nitratireducenticrescens</name>
    <dbReference type="NCBI Taxonomy" id="754476"/>
    <lineage>
        <taxon>Bacteria</taxon>
        <taxon>Pseudomonadati</taxon>
        <taxon>Pseudomonadota</taxon>
        <taxon>Gammaproteobacteria</taxon>
        <taxon>Thiotrichales</taxon>
        <taxon>Piscirickettsiaceae</taxon>
        <taxon>Methylophaga</taxon>
    </lineage>
</organism>
<dbReference type="AlphaFoldDB" id="I1XLJ7"/>
<dbReference type="Pfam" id="PF00248">
    <property type="entry name" value="Aldo_ket_red"/>
    <property type="match status" value="1"/>
</dbReference>
<sequence length="268" mass="29076">MNKLPKKNIPGTQLDVSVLGLGTVKLGRDKGVKYPESFTIPNDEAAITLLQQAWDLGINLIDTAPAYGNSEQRLGELLPQLPYDWIICSKAGEQFDAATGESHFDFSRDAIIRSVEQSLQRLNREMIDILLIHSDGNDVPIIEQHRALETLNELKQQGLIAVTGISSKTVDGGLLALQQSDIVMVTHNLAYQEEQIVIDTAEQLNKAIFIKKAFASGHLPANSTKDSVIASFEMIFANPAVASVVVGTINPVHLADNVAKAIAAIQNS</sequence>
<dbReference type="InterPro" id="IPR020471">
    <property type="entry name" value="AKR"/>
</dbReference>
<dbReference type="PATRIC" id="fig|754476.3.peg.2428"/>
<keyword evidence="2" id="KW-1185">Reference proteome</keyword>
<dbReference type="InterPro" id="IPR023210">
    <property type="entry name" value="NADP_OxRdtase_dom"/>
</dbReference>
<gene>
    <name evidence="1" type="ordered locus">Q7A_2466</name>
</gene>
<evidence type="ECO:0000313" key="2">
    <source>
        <dbReference type="Proteomes" id="UP000009144"/>
    </source>
</evidence>
<reference evidence="1 2" key="2">
    <citation type="journal article" date="2013" name="Int. J. Syst. Evol. Microbiol.">
        <title>Methylophaga nitratireducenticrescens sp. nov. and Methylophaga frappieri sp. nov., isolated from the biofilm of the methanol-fed denitrification system treating the seawater at the Montreal Biodome.</title>
        <authorList>
            <person name="Villeneuve C."/>
            <person name="Martineau C."/>
            <person name="Mauffrey F."/>
            <person name="Villemur R."/>
        </authorList>
    </citation>
    <scope>NUCLEOTIDE SEQUENCE [LARGE SCALE GENOMIC DNA]</scope>
    <source>
        <strain evidence="1 2">JAM1</strain>
    </source>
</reference>
<proteinExistence type="predicted"/>
<dbReference type="STRING" id="754476.Q7A_2466"/>
<accession>I1XLJ7</accession>
<evidence type="ECO:0000313" key="1">
    <source>
        <dbReference type="EMBL" id="AFI85266.1"/>
    </source>
</evidence>
<dbReference type="RefSeq" id="WP_014707631.1">
    <property type="nucleotide sequence ID" value="NC_017857.3"/>
</dbReference>
<dbReference type="HOGENOM" id="CLU_023205_2_3_6"/>
<protein>
    <submittedName>
        <fullName evidence="1">Oxidoreductase</fullName>
    </submittedName>
</protein>
<dbReference type="InterPro" id="IPR036812">
    <property type="entry name" value="NAD(P)_OxRdtase_dom_sf"/>
</dbReference>
<dbReference type="Gene3D" id="3.20.20.100">
    <property type="entry name" value="NADP-dependent oxidoreductase domain"/>
    <property type="match status" value="1"/>
</dbReference>
<dbReference type="PANTHER" id="PTHR43312">
    <property type="entry name" value="D-THREO-ALDOSE 1-DEHYDROGENASE"/>
    <property type="match status" value="1"/>
</dbReference>
<name>I1XLJ7_METNJ</name>
<dbReference type="PANTHER" id="PTHR43312:SF1">
    <property type="entry name" value="NADP-DEPENDENT OXIDOREDUCTASE DOMAIN-CONTAINING PROTEIN"/>
    <property type="match status" value="1"/>
</dbReference>
<dbReference type="InterPro" id="IPR053135">
    <property type="entry name" value="AKR2_Oxidoreductase"/>
</dbReference>
<dbReference type="eggNOG" id="COG0667">
    <property type="taxonomic scope" value="Bacteria"/>
</dbReference>
<dbReference type="EMBL" id="CP003390">
    <property type="protein sequence ID" value="AFI85266.1"/>
    <property type="molecule type" value="Genomic_DNA"/>
</dbReference>